<dbReference type="InterPro" id="IPR039754">
    <property type="entry name" value="Esf1"/>
</dbReference>
<feature type="domain" description="NUC153" evidence="6">
    <location>
        <begin position="745"/>
        <end position="771"/>
    </location>
</feature>
<name>A0AAN7TU97_9MYCE</name>
<dbReference type="PANTHER" id="PTHR12202">
    <property type="entry name" value="ESF1 HOMOLOG"/>
    <property type="match status" value="1"/>
</dbReference>
<evidence type="ECO:0000259" key="7">
    <source>
        <dbReference type="Pfam" id="PF25121"/>
    </source>
</evidence>
<feature type="compositionally biased region" description="Acidic residues" evidence="5">
    <location>
        <begin position="143"/>
        <end position="160"/>
    </location>
</feature>
<evidence type="ECO:0000256" key="2">
    <source>
        <dbReference type="ARBA" id="ARBA00009087"/>
    </source>
</evidence>
<feature type="compositionally biased region" description="Polar residues" evidence="5">
    <location>
        <begin position="20"/>
        <end position="31"/>
    </location>
</feature>
<feature type="compositionally biased region" description="Basic and acidic residues" evidence="5">
    <location>
        <begin position="639"/>
        <end position="657"/>
    </location>
</feature>
<feature type="compositionally biased region" description="Acidic residues" evidence="5">
    <location>
        <begin position="431"/>
        <end position="443"/>
    </location>
</feature>
<dbReference type="AlphaFoldDB" id="A0AAN7TU97"/>
<evidence type="ECO:0008006" key="10">
    <source>
        <dbReference type="Google" id="ProtNLM"/>
    </source>
</evidence>
<evidence type="ECO:0000313" key="8">
    <source>
        <dbReference type="EMBL" id="KAK5576132.1"/>
    </source>
</evidence>
<protein>
    <recommendedName>
        <fullName evidence="10">NUC153 domain-containing protein</fullName>
    </recommendedName>
</protein>
<feature type="compositionally biased region" description="Acidic residues" evidence="5">
    <location>
        <begin position="182"/>
        <end position="203"/>
    </location>
</feature>
<keyword evidence="9" id="KW-1185">Reference proteome</keyword>
<dbReference type="EMBL" id="JAVFKY010000005">
    <property type="protein sequence ID" value="KAK5576132.1"/>
    <property type="molecule type" value="Genomic_DNA"/>
</dbReference>
<feature type="region of interest" description="Disordered" evidence="5">
    <location>
        <begin position="177"/>
        <end position="208"/>
    </location>
</feature>
<feature type="compositionally biased region" description="Basic and acidic residues" evidence="5">
    <location>
        <begin position="98"/>
        <end position="131"/>
    </location>
</feature>
<feature type="compositionally biased region" description="Basic residues" evidence="5">
    <location>
        <begin position="629"/>
        <end position="638"/>
    </location>
</feature>
<keyword evidence="3" id="KW-0175">Coiled coil</keyword>
<evidence type="ECO:0000256" key="3">
    <source>
        <dbReference type="ARBA" id="ARBA00023054"/>
    </source>
</evidence>
<feature type="region of interest" description="Disordered" evidence="5">
    <location>
        <begin position="628"/>
        <end position="673"/>
    </location>
</feature>
<reference evidence="8 9" key="1">
    <citation type="submission" date="2023-11" db="EMBL/GenBank/DDBJ databases">
        <title>Dfirmibasis_genome.</title>
        <authorList>
            <person name="Edelbroek B."/>
            <person name="Kjellin J."/>
            <person name="Jerlstrom-Hultqvist J."/>
            <person name="Soderbom F."/>
        </authorList>
    </citation>
    <scope>NUCLEOTIDE SEQUENCE [LARGE SCALE GENOMIC DNA]</scope>
    <source>
        <strain evidence="8 9">TNS-C-14</strain>
    </source>
</reference>
<feature type="compositionally biased region" description="Low complexity" evidence="5">
    <location>
        <begin position="805"/>
        <end position="819"/>
    </location>
</feature>
<evidence type="ECO:0000256" key="1">
    <source>
        <dbReference type="ARBA" id="ARBA00004604"/>
    </source>
</evidence>
<dbReference type="GO" id="GO:0006364">
    <property type="term" value="P:rRNA processing"/>
    <property type="evidence" value="ECO:0007669"/>
    <property type="project" value="InterPro"/>
</dbReference>
<dbReference type="Pfam" id="PF25121">
    <property type="entry name" value="RRM_ESF1"/>
    <property type="match status" value="1"/>
</dbReference>
<comment type="caution">
    <text evidence="8">The sequence shown here is derived from an EMBL/GenBank/DDBJ whole genome shotgun (WGS) entry which is preliminary data.</text>
</comment>
<evidence type="ECO:0000256" key="5">
    <source>
        <dbReference type="SAM" id="MobiDB-lite"/>
    </source>
</evidence>
<feature type="region of interest" description="Disordered" evidence="5">
    <location>
        <begin position="1"/>
        <end position="36"/>
    </location>
</feature>
<feature type="region of interest" description="Disordered" evidence="5">
    <location>
        <begin position="493"/>
        <end position="597"/>
    </location>
</feature>
<feature type="compositionally biased region" description="Acidic residues" evidence="5">
    <location>
        <begin position="524"/>
        <end position="567"/>
    </location>
</feature>
<keyword evidence="4" id="KW-0539">Nucleus</keyword>
<dbReference type="Pfam" id="PF08159">
    <property type="entry name" value="NUC153"/>
    <property type="match status" value="1"/>
</dbReference>
<feature type="compositionally biased region" description="Basic and acidic residues" evidence="5">
    <location>
        <begin position="778"/>
        <end position="804"/>
    </location>
</feature>
<sequence length="847" mass="97515">MKSNKPKQSSGGGSGKPYNSAITDTRFTHAQNDPKFKMYRRKDNAIALDNRFGDLMKSNSSFTSNAPIDEYGRKIEKNKIDKSIKKTYVLEETSNQLNKDKKVEQPKTSTKKEIDNKKKVVETKTKNDNKNNKKKANIVVSESESESEPEPESEIEDESINSDIESEKVIEYGGFEYNSDTESSDAEEFQGDDVEEEGEEEEEVPRGDATKRFAVLNCDWDNVTSKQLFILLNSFVPSGGHIERITIYPSDFGLEQMAREKSLGPNKEIWDSTNIITNNGLKESSISFDRQEDAESLDGKGFNLEKLRQYELSKLKYYYAVVECNSINTANKIYDECEGMEIEDTANVLDLRFIPDDQKFKNTPRDTCTELPATASDENGGFGFQTSILKGTTVDFTWDIDKTRKKLLTKNFSKFDAREEDLRAYLADPTSSEESDDDDDDEDGHQNNFNDNDKNSKRLALRNKYKSLLLDGIEDEEEKDDIQITFNSAFSDSLKQQKTSDDESEDDDDGLSIKFSDQEINTSSEEESDKEATINDESDSADDESSENEGNEDDESSENEGDEDDDNLLNGSDSEAPDWANDLKSDSEDDTVQEMVINTDLNNVGKKLLKEKAKRENGNVFTEYLDKKKEKKAQKKREKRVEIEKLIKEKEEKEKQQKKNKSKGRMTEEEKKEKAELELLLMDDDLSKNKGYTKKQLEREAKMNTIDPIERKKLEKKLKKKNQKMEVKDDKHLIDLQGFKIDTKDERFINIYTSKYDIDPTDPKFKRTSGMVEFLSEKKNRRQVEKEKEEKEILERRKNLKEQQKNNNENDNSTTTTSKSILSEMAQNIKRKAEEQKNKENSKKFKK</sequence>
<comment type="similarity">
    <text evidence="2">Belongs to the ESF1 family.</text>
</comment>
<dbReference type="GO" id="GO:0003723">
    <property type="term" value="F:RNA binding"/>
    <property type="evidence" value="ECO:0007669"/>
    <property type="project" value="TreeGrafter"/>
</dbReference>
<organism evidence="8 9">
    <name type="scientific">Dictyostelium firmibasis</name>
    <dbReference type="NCBI Taxonomy" id="79012"/>
    <lineage>
        <taxon>Eukaryota</taxon>
        <taxon>Amoebozoa</taxon>
        <taxon>Evosea</taxon>
        <taxon>Eumycetozoa</taxon>
        <taxon>Dictyostelia</taxon>
        <taxon>Dictyosteliales</taxon>
        <taxon>Dictyosteliaceae</taxon>
        <taxon>Dictyostelium</taxon>
    </lineage>
</organism>
<gene>
    <name evidence="8" type="ORF">RB653_007273</name>
</gene>
<feature type="compositionally biased region" description="Basic and acidic residues" evidence="5">
    <location>
        <begin position="831"/>
        <end position="847"/>
    </location>
</feature>
<dbReference type="PANTHER" id="PTHR12202:SF0">
    <property type="entry name" value="ESF1 HOMOLOG"/>
    <property type="match status" value="1"/>
</dbReference>
<feature type="domain" description="ESF1 RRM" evidence="7">
    <location>
        <begin position="210"/>
        <end position="369"/>
    </location>
</feature>
<evidence type="ECO:0000313" key="9">
    <source>
        <dbReference type="Proteomes" id="UP001344447"/>
    </source>
</evidence>
<feature type="region of interest" description="Disordered" evidence="5">
    <location>
        <begin position="92"/>
        <end position="164"/>
    </location>
</feature>
<feature type="region of interest" description="Disordered" evidence="5">
    <location>
        <begin position="778"/>
        <end position="847"/>
    </location>
</feature>
<dbReference type="Proteomes" id="UP001344447">
    <property type="component" value="Unassembled WGS sequence"/>
</dbReference>
<comment type="subcellular location">
    <subcellularLocation>
        <location evidence="1">Nucleus</location>
        <location evidence="1">Nucleolus</location>
    </subcellularLocation>
</comment>
<feature type="region of interest" description="Disordered" evidence="5">
    <location>
        <begin position="425"/>
        <end position="455"/>
    </location>
</feature>
<dbReference type="InterPro" id="IPR012580">
    <property type="entry name" value="NUC153"/>
</dbReference>
<proteinExistence type="inferred from homology"/>
<dbReference type="GO" id="GO:0005730">
    <property type="term" value="C:nucleolus"/>
    <property type="evidence" value="ECO:0007669"/>
    <property type="project" value="UniProtKB-SubCell"/>
</dbReference>
<evidence type="ECO:0000259" key="6">
    <source>
        <dbReference type="Pfam" id="PF08159"/>
    </source>
</evidence>
<dbReference type="InterPro" id="IPR056750">
    <property type="entry name" value="RRM_ESF1"/>
</dbReference>
<accession>A0AAN7TU97</accession>
<evidence type="ECO:0000256" key="4">
    <source>
        <dbReference type="ARBA" id="ARBA00023242"/>
    </source>
</evidence>